<evidence type="ECO:0000313" key="3">
    <source>
        <dbReference type="EnsemblPlants" id="Solyc05g024177.1.1"/>
    </source>
</evidence>
<evidence type="ECO:0000256" key="1">
    <source>
        <dbReference type="ARBA" id="ARBA00005995"/>
    </source>
</evidence>
<reference evidence="3" key="1">
    <citation type="journal article" date="2012" name="Nature">
        <title>The tomato genome sequence provides insights into fleshy fruit evolution.</title>
        <authorList>
            <consortium name="Tomato Genome Consortium"/>
        </authorList>
    </citation>
    <scope>NUCLEOTIDE SEQUENCE [LARGE SCALE GENOMIC DNA]</scope>
    <source>
        <strain evidence="3">cv. Heinz 1706</strain>
    </source>
</reference>
<dbReference type="Gene3D" id="3.50.50.60">
    <property type="entry name" value="FAD/NAD(P)-binding domain"/>
    <property type="match status" value="1"/>
</dbReference>
<protein>
    <recommendedName>
        <fullName evidence="2">Amine oxidase domain-containing protein</fullName>
    </recommendedName>
</protein>
<evidence type="ECO:0000313" key="4">
    <source>
        <dbReference type="Proteomes" id="UP000004994"/>
    </source>
</evidence>
<organism evidence="3">
    <name type="scientific">Solanum lycopersicum</name>
    <name type="common">Tomato</name>
    <name type="synonym">Lycopersicon esculentum</name>
    <dbReference type="NCBI Taxonomy" id="4081"/>
    <lineage>
        <taxon>Eukaryota</taxon>
        <taxon>Viridiplantae</taxon>
        <taxon>Streptophyta</taxon>
        <taxon>Embryophyta</taxon>
        <taxon>Tracheophyta</taxon>
        <taxon>Spermatophyta</taxon>
        <taxon>Magnoliopsida</taxon>
        <taxon>eudicotyledons</taxon>
        <taxon>Gunneridae</taxon>
        <taxon>Pentapetalae</taxon>
        <taxon>asterids</taxon>
        <taxon>lamiids</taxon>
        <taxon>Solanales</taxon>
        <taxon>Solanaceae</taxon>
        <taxon>Solanoideae</taxon>
        <taxon>Solaneae</taxon>
        <taxon>Solanum</taxon>
        <taxon>Solanum subgen. Lycopersicon</taxon>
    </lineage>
</organism>
<sequence length="204" mass="22157">MEGGNKVAGADLEGSVLTGILGNPLGLFARKLSYTLHTSIDQCSLYLVDGKPIGEYLDKKVKVACNKLLDKASKVRQELSGEALETLRKDFSVDTEGDHIFLPGGNEGLVHALAENVPISFEKTVYDICYCRDSVKVITAEKLFEGDMALCIVPLGVLKSGSITFIPRVASTKAGHNKKIRSNTMNDHGNEMIVTTVKMAWVIQ</sequence>
<dbReference type="GO" id="GO:0016491">
    <property type="term" value="F:oxidoreductase activity"/>
    <property type="evidence" value="ECO:0007669"/>
    <property type="project" value="InterPro"/>
</dbReference>
<comment type="similarity">
    <text evidence="1">Belongs to the flavin monoamine oxidase family.</text>
</comment>
<dbReference type="InterPro" id="IPR002937">
    <property type="entry name" value="Amino_oxidase"/>
</dbReference>
<dbReference type="AlphaFoldDB" id="A0A3Q7GFP0"/>
<dbReference type="PANTHER" id="PTHR10742:SF260">
    <property type="entry name" value="PROTEIN FLOWERING LOCUS D"/>
    <property type="match status" value="1"/>
</dbReference>
<dbReference type="STRING" id="4081.A0A3Q7GFP0"/>
<keyword evidence="4" id="KW-1185">Reference proteome</keyword>
<accession>A0A3Q7GFP0</accession>
<dbReference type="InterPro" id="IPR036188">
    <property type="entry name" value="FAD/NAD-bd_sf"/>
</dbReference>
<dbReference type="EnsemblPlants" id="Solyc05g024177.1.1">
    <property type="protein sequence ID" value="Solyc05g024177.1.1"/>
    <property type="gene ID" value="Solyc05g024177.1"/>
</dbReference>
<dbReference type="SUPFAM" id="SSF51905">
    <property type="entry name" value="FAD/NAD(P)-binding domain"/>
    <property type="match status" value="1"/>
</dbReference>
<dbReference type="PANTHER" id="PTHR10742">
    <property type="entry name" value="FLAVIN MONOAMINE OXIDASE"/>
    <property type="match status" value="1"/>
</dbReference>
<dbReference type="InterPro" id="IPR050281">
    <property type="entry name" value="Flavin_monoamine_oxidase"/>
</dbReference>
<feature type="domain" description="Amine oxidase" evidence="2">
    <location>
        <begin position="92"/>
        <end position="181"/>
    </location>
</feature>
<dbReference type="InParanoid" id="A0A3Q7GFP0"/>
<reference evidence="3" key="2">
    <citation type="submission" date="2019-01" db="UniProtKB">
        <authorList>
            <consortium name="EnsemblPlants"/>
        </authorList>
    </citation>
    <scope>IDENTIFICATION</scope>
    <source>
        <strain evidence="3">cv. Heinz 1706</strain>
    </source>
</reference>
<dbReference type="Proteomes" id="UP000004994">
    <property type="component" value="Chromosome 5"/>
</dbReference>
<dbReference type="Gramene" id="Solyc05g024177.1.1">
    <property type="protein sequence ID" value="Solyc05g024177.1.1"/>
    <property type="gene ID" value="Solyc05g024177.1"/>
</dbReference>
<proteinExistence type="inferred from homology"/>
<evidence type="ECO:0000259" key="2">
    <source>
        <dbReference type="Pfam" id="PF01593"/>
    </source>
</evidence>
<dbReference type="Pfam" id="PF01593">
    <property type="entry name" value="Amino_oxidase"/>
    <property type="match status" value="1"/>
</dbReference>
<name>A0A3Q7GFP0_SOLLC</name>